<sequence>MTLLLSFINEPFSNSVLTTLTQQDCRDRQVHLKDPPAVPFTVQPCTQGERAATFGMVTGV</sequence>
<accession>A0A0D6Q8M2</accession>
<dbReference type="Proteomes" id="UP000032683">
    <property type="component" value="Unassembled WGS sequence"/>
</dbReference>
<name>A0A0D6Q8M2_KOMXY</name>
<reference evidence="1 2" key="1">
    <citation type="submission" date="2012-11" db="EMBL/GenBank/DDBJ databases">
        <title>Whole genome sequence of Gluconacetobacter xylinus NBRC 13693.</title>
        <authorList>
            <person name="Azuma Y."/>
            <person name="Higashiura N."/>
            <person name="Hirakawa H."/>
            <person name="Matsushita K."/>
        </authorList>
    </citation>
    <scope>NUCLEOTIDE SEQUENCE [LARGE SCALE GENOMIC DNA]</scope>
    <source>
        <strain evidence="1 2">NBRC 13693</strain>
    </source>
</reference>
<evidence type="ECO:0000313" key="1">
    <source>
        <dbReference type="EMBL" id="GAN99315.1"/>
    </source>
</evidence>
<dbReference type="AlphaFoldDB" id="A0A0D6Q8M2"/>
<dbReference type="EMBL" id="BANJ01000020">
    <property type="protein sequence ID" value="GAN99315.1"/>
    <property type="molecule type" value="Genomic_DNA"/>
</dbReference>
<protein>
    <submittedName>
        <fullName evidence="1">Uncharacterized protein</fullName>
    </submittedName>
</protein>
<comment type="caution">
    <text evidence="1">The sequence shown here is derived from an EMBL/GenBank/DDBJ whole genome shotgun (WGS) entry which is preliminary data.</text>
</comment>
<evidence type="ECO:0000313" key="2">
    <source>
        <dbReference type="Proteomes" id="UP000032683"/>
    </source>
</evidence>
<gene>
    <name evidence="1" type="ORF">Gxy13693_020_008</name>
</gene>
<proteinExistence type="predicted"/>
<organism evidence="1 2">
    <name type="scientific">Komagataeibacter xylinus NBRC 13693</name>
    <dbReference type="NCBI Taxonomy" id="1234668"/>
    <lineage>
        <taxon>Bacteria</taxon>
        <taxon>Pseudomonadati</taxon>
        <taxon>Pseudomonadota</taxon>
        <taxon>Alphaproteobacteria</taxon>
        <taxon>Acetobacterales</taxon>
        <taxon>Acetobacteraceae</taxon>
        <taxon>Komagataeibacter</taxon>
    </lineage>
</organism>